<dbReference type="HOGENOM" id="CLU_004553_2_0_1"/>
<dbReference type="InterPro" id="IPR002312">
    <property type="entry name" value="Asp/Asn-tRNA-synth_IIb"/>
</dbReference>
<dbReference type="EMBL" id="KN818228">
    <property type="protein sequence ID" value="KIL68651.1"/>
    <property type="molecule type" value="Genomic_DNA"/>
</dbReference>
<evidence type="ECO:0000256" key="7">
    <source>
        <dbReference type="ARBA" id="ARBA00023146"/>
    </source>
</evidence>
<organism evidence="9 10">
    <name type="scientific">Amanita muscaria (strain Koide BX008)</name>
    <dbReference type="NCBI Taxonomy" id="946122"/>
    <lineage>
        <taxon>Eukaryota</taxon>
        <taxon>Fungi</taxon>
        <taxon>Dikarya</taxon>
        <taxon>Basidiomycota</taxon>
        <taxon>Agaricomycotina</taxon>
        <taxon>Agaricomycetes</taxon>
        <taxon>Agaricomycetidae</taxon>
        <taxon>Agaricales</taxon>
        <taxon>Pluteineae</taxon>
        <taxon>Amanitaceae</taxon>
        <taxon>Amanita</taxon>
    </lineage>
</organism>
<evidence type="ECO:0000256" key="5">
    <source>
        <dbReference type="ARBA" id="ARBA00022840"/>
    </source>
</evidence>
<evidence type="ECO:0000256" key="6">
    <source>
        <dbReference type="ARBA" id="ARBA00022917"/>
    </source>
</evidence>
<dbReference type="GO" id="GO:0005524">
    <property type="term" value="F:ATP binding"/>
    <property type="evidence" value="ECO:0007669"/>
    <property type="project" value="UniProtKB-KW"/>
</dbReference>
<dbReference type="PANTHER" id="PTHR22594:SF34">
    <property type="entry name" value="ASPARAGINE--TRNA LIGASE, MITOCHONDRIAL-RELATED"/>
    <property type="match status" value="1"/>
</dbReference>
<comment type="similarity">
    <text evidence="1">Belongs to the class-II aminoacyl-tRNA synthetase family.</text>
</comment>
<dbReference type="InParanoid" id="A0A0C2XGT7"/>
<keyword evidence="7" id="KW-0030">Aminoacyl-tRNA synthetase</keyword>
<feature type="domain" description="Aminoacyl-transfer RNA synthetases class-II family profile" evidence="8">
    <location>
        <begin position="165"/>
        <end position="534"/>
    </location>
</feature>
<dbReference type="InterPro" id="IPR012340">
    <property type="entry name" value="NA-bd_OB-fold"/>
</dbReference>
<dbReference type="SUPFAM" id="SSF50249">
    <property type="entry name" value="Nucleic acid-binding proteins"/>
    <property type="match status" value="1"/>
</dbReference>
<dbReference type="GO" id="GO:0005739">
    <property type="term" value="C:mitochondrion"/>
    <property type="evidence" value="ECO:0007669"/>
    <property type="project" value="TreeGrafter"/>
</dbReference>
<dbReference type="PANTHER" id="PTHR22594">
    <property type="entry name" value="ASPARTYL/LYSYL-TRNA SYNTHETASE"/>
    <property type="match status" value="1"/>
</dbReference>
<keyword evidence="3" id="KW-0436">Ligase</keyword>
<sequence>MIRRRLLSSFASSNYRLPQTISQLLAQHVESPDVKGSQPAATITVTGWIKSIRRQKNVSFAVLTDGSSPKGLQAVFIGAGKDSEEVKKLTNGSAVKLTGKLVLSPGKGQDKELVIEGSSNTPGCVELLGECPHDTYPIQKQTLSNEYLRDYAHLRARTDRIASMIRLRSALKRNISEWFETQGFHQVHTPILTGNDAEGAGEAFRIAPVQGEHPAAIAAASSSSATPNLTSPPTPTDFFSLPAYLTVSHQLHLEALASALSRVYSLSPCFRAEPSLTARHLAEFWMLEAEWAFSASGVEEICMFVEAMLRSIVGGVLGLGGPHRSSVGEDISVLWKQNINGGEDKLTSLKDAITSRTQWTRLSYAEVIKELQNYHNSYTLGGNGIGSTSKSKSKVRFQFDPNYSKGLQSEHERWLAEHLIGGPVFITDYPLAIKPFYMRLNNHSSSAEKMGEETVACFDLLIPHIGELVGGSVREERLDGLRARMNQSGLGGPEYEWYRDLRRYGGAPHGGFGMGFERLVAWVGGIENVRECVPVPRWPGRMLL</sequence>
<dbReference type="CDD" id="cd04318">
    <property type="entry name" value="EcAsnRS_like_N"/>
    <property type="match status" value="1"/>
</dbReference>
<dbReference type="FunCoup" id="A0A0C2XGT7">
    <property type="interactions" value="409"/>
</dbReference>
<name>A0A0C2XGT7_AMAMK</name>
<keyword evidence="4" id="KW-0547">Nucleotide-binding</keyword>
<keyword evidence="6" id="KW-0648">Protein biosynthesis</keyword>
<protein>
    <recommendedName>
        <fullName evidence="2">asparagine--tRNA ligase</fullName>
        <ecNumber evidence="2">6.1.1.22</ecNumber>
    </recommendedName>
</protein>
<dbReference type="GO" id="GO:0003676">
    <property type="term" value="F:nucleic acid binding"/>
    <property type="evidence" value="ECO:0007669"/>
    <property type="project" value="InterPro"/>
</dbReference>
<gene>
    <name evidence="9" type="ORF">M378DRAFT_71634</name>
</gene>
<proteinExistence type="inferred from homology"/>
<dbReference type="SUPFAM" id="SSF55681">
    <property type="entry name" value="Class II aaRS and biotin synthetases"/>
    <property type="match status" value="1"/>
</dbReference>
<dbReference type="GO" id="GO:0006421">
    <property type="term" value="P:asparaginyl-tRNA aminoacylation"/>
    <property type="evidence" value="ECO:0007669"/>
    <property type="project" value="InterPro"/>
</dbReference>
<accession>A0A0C2XGT7</accession>
<reference evidence="9 10" key="1">
    <citation type="submission" date="2014-04" db="EMBL/GenBank/DDBJ databases">
        <title>Evolutionary Origins and Diversification of the Mycorrhizal Mutualists.</title>
        <authorList>
            <consortium name="DOE Joint Genome Institute"/>
            <consortium name="Mycorrhizal Genomics Consortium"/>
            <person name="Kohler A."/>
            <person name="Kuo A."/>
            <person name="Nagy L.G."/>
            <person name="Floudas D."/>
            <person name="Copeland A."/>
            <person name="Barry K.W."/>
            <person name="Cichocki N."/>
            <person name="Veneault-Fourrey C."/>
            <person name="LaButti K."/>
            <person name="Lindquist E.A."/>
            <person name="Lipzen A."/>
            <person name="Lundell T."/>
            <person name="Morin E."/>
            <person name="Murat C."/>
            <person name="Riley R."/>
            <person name="Ohm R."/>
            <person name="Sun H."/>
            <person name="Tunlid A."/>
            <person name="Henrissat B."/>
            <person name="Grigoriev I.V."/>
            <person name="Hibbett D.S."/>
            <person name="Martin F."/>
        </authorList>
    </citation>
    <scope>NUCLEOTIDE SEQUENCE [LARGE SCALE GENOMIC DNA]</scope>
    <source>
        <strain evidence="9 10">Koide BX008</strain>
    </source>
</reference>
<dbReference type="NCBIfam" id="NF003037">
    <property type="entry name" value="PRK03932.1"/>
    <property type="match status" value="1"/>
</dbReference>
<evidence type="ECO:0000256" key="2">
    <source>
        <dbReference type="ARBA" id="ARBA00012816"/>
    </source>
</evidence>
<dbReference type="InterPro" id="IPR004364">
    <property type="entry name" value="Aa-tRNA-synt_II"/>
</dbReference>
<evidence type="ECO:0000256" key="4">
    <source>
        <dbReference type="ARBA" id="ARBA00022741"/>
    </source>
</evidence>
<dbReference type="Pfam" id="PF00152">
    <property type="entry name" value="tRNA-synt_2"/>
    <property type="match status" value="1"/>
</dbReference>
<dbReference type="InterPro" id="IPR006195">
    <property type="entry name" value="aa-tRNA-synth_II"/>
</dbReference>
<dbReference type="Pfam" id="PF01336">
    <property type="entry name" value="tRNA_anti-codon"/>
    <property type="match status" value="1"/>
</dbReference>
<dbReference type="OrthoDB" id="1931232at2759"/>
<dbReference type="AlphaFoldDB" id="A0A0C2XGT7"/>
<dbReference type="NCBIfam" id="TIGR00457">
    <property type="entry name" value="asnS"/>
    <property type="match status" value="1"/>
</dbReference>
<dbReference type="InterPro" id="IPR045864">
    <property type="entry name" value="aa-tRNA-synth_II/BPL/LPL"/>
</dbReference>
<dbReference type="STRING" id="946122.A0A0C2XGT7"/>
<keyword evidence="5" id="KW-0067">ATP-binding</keyword>
<dbReference type="PROSITE" id="PS50862">
    <property type="entry name" value="AA_TRNA_LIGASE_II"/>
    <property type="match status" value="1"/>
</dbReference>
<dbReference type="Gene3D" id="2.40.50.140">
    <property type="entry name" value="Nucleic acid-binding proteins"/>
    <property type="match status" value="1"/>
</dbReference>
<dbReference type="InterPro" id="IPR004365">
    <property type="entry name" value="NA-bd_OB_tRNA"/>
</dbReference>
<evidence type="ECO:0000259" key="8">
    <source>
        <dbReference type="PROSITE" id="PS50862"/>
    </source>
</evidence>
<dbReference type="InterPro" id="IPR004522">
    <property type="entry name" value="Asn-tRNA-ligase"/>
</dbReference>
<dbReference type="Proteomes" id="UP000054549">
    <property type="component" value="Unassembled WGS sequence"/>
</dbReference>
<dbReference type="EC" id="6.1.1.22" evidence="2"/>
<evidence type="ECO:0000313" key="10">
    <source>
        <dbReference type="Proteomes" id="UP000054549"/>
    </source>
</evidence>
<dbReference type="GO" id="GO:0004816">
    <property type="term" value="F:asparagine-tRNA ligase activity"/>
    <property type="evidence" value="ECO:0007669"/>
    <property type="project" value="UniProtKB-EC"/>
</dbReference>
<dbReference type="PRINTS" id="PR01042">
    <property type="entry name" value="TRNASYNTHASP"/>
</dbReference>
<evidence type="ECO:0000256" key="3">
    <source>
        <dbReference type="ARBA" id="ARBA00022598"/>
    </source>
</evidence>
<evidence type="ECO:0000256" key="1">
    <source>
        <dbReference type="ARBA" id="ARBA00008226"/>
    </source>
</evidence>
<evidence type="ECO:0000313" key="9">
    <source>
        <dbReference type="EMBL" id="KIL68651.1"/>
    </source>
</evidence>
<keyword evidence="10" id="KW-1185">Reference proteome</keyword>
<dbReference type="Gene3D" id="3.30.930.10">
    <property type="entry name" value="Bira Bifunctional Protein, Domain 2"/>
    <property type="match status" value="1"/>
</dbReference>